<keyword evidence="3 6" id="KW-0472">Membrane</keyword>
<organism evidence="7 8">
    <name type="scientific">Ficedula albicollis</name>
    <name type="common">Collared flycatcher</name>
    <name type="synonym">Muscicapa albicollis</name>
    <dbReference type="NCBI Taxonomy" id="59894"/>
    <lineage>
        <taxon>Eukaryota</taxon>
        <taxon>Metazoa</taxon>
        <taxon>Chordata</taxon>
        <taxon>Craniata</taxon>
        <taxon>Vertebrata</taxon>
        <taxon>Euteleostomi</taxon>
        <taxon>Archelosauria</taxon>
        <taxon>Archosauria</taxon>
        <taxon>Dinosauria</taxon>
        <taxon>Saurischia</taxon>
        <taxon>Theropoda</taxon>
        <taxon>Coelurosauria</taxon>
        <taxon>Aves</taxon>
        <taxon>Neognathae</taxon>
        <taxon>Neoaves</taxon>
        <taxon>Telluraves</taxon>
        <taxon>Australaves</taxon>
        <taxon>Passeriformes</taxon>
        <taxon>Muscicapidae</taxon>
        <taxon>Ficedula</taxon>
    </lineage>
</organism>
<evidence type="ECO:0000256" key="1">
    <source>
        <dbReference type="ARBA" id="ARBA00004370"/>
    </source>
</evidence>
<evidence type="ECO:0000256" key="6">
    <source>
        <dbReference type="SAM" id="Phobius"/>
    </source>
</evidence>
<dbReference type="RefSeq" id="XP_016159507.1">
    <property type="nucleotide sequence ID" value="XM_016304021.1"/>
</dbReference>
<feature type="compositionally biased region" description="Pro residues" evidence="5">
    <location>
        <begin position="284"/>
        <end position="293"/>
    </location>
</feature>
<gene>
    <name evidence="7" type="primary">CD244</name>
</gene>
<dbReference type="SUPFAM" id="SSF48726">
    <property type="entry name" value="Immunoglobulin"/>
    <property type="match status" value="1"/>
</dbReference>
<dbReference type="GO" id="GO:0002323">
    <property type="term" value="P:natural killer cell activation involved in immune response"/>
    <property type="evidence" value="ECO:0007669"/>
    <property type="project" value="TreeGrafter"/>
</dbReference>
<dbReference type="PANTHER" id="PTHR12080:SF56">
    <property type="entry name" value="NATURAL KILLER CELL RECEPTOR 2B4"/>
    <property type="match status" value="1"/>
</dbReference>
<proteinExistence type="predicted"/>
<dbReference type="InterPro" id="IPR013783">
    <property type="entry name" value="Ig-like_fold"/>
</dbReference>
<dbReference type="Ensembl" id="ENSFALT00000039869.1">
    <property type="protein sequence ID" value="ENSFALP00000022054.1"/>
    <property type="gene ID" value="ENSFALG00000023694.1"/>
</dbReference>
<evidence type="ECO:0000313" key="7">
    <source>
        <dbReference type="Ensembl" id="ENSFALP00000022054.1"/>
    </source>
</evidence>
<name>A0A803VH48_FICAL</name>
<reference evidence="7" key="2">
    <citation type="submission" date="2025-08" db="UniProtKB">
        <authorList>
            <consortium name="Ensembl"/>
        </authorList>
    </citation>
    <scope>IDENTIFICATION</scope>
</reference>
<keyword evidence="8" id="KW-1185">Reference proteome</keyword>
<dbReference type="GO" id="GO:0042288">
    <property type="term" value="F:MHC class I protein binding"/>
    <property type="evidence" value="ECO:0007669"/>
    <property type="project" value="TreeGrafter"/>
</dbReference>
<evidence type="ECO:0000313" key="8">
    <source>
        <dbReference type="Proteomes" id="UP000016665"/>
    </source>
</evidence>
<feature type="region of interest" description="Disordered" evidence="5">
    <location>
        <begin position="176"/>
        <end position="209"/>
    </location>
</feature>
<evidence type="ECO:0000256" key="2">
    <source>
        <dbReference type="ARBA" id="ARBA00022729"/>
    </source>
</evidence>
<feature type="region of interest" description="Disordered" evidence="5">
    <location>
        <begin position="277"/>
        <end position="296"/>
    </location>
</feature>
<comment type="subcellular location">
    <subcellularLocation>
        <location evidence="1">Membrane</location>
    </subcellularLocation>
</comment>
<dbReference type="GO" id="GO:0009897">
    <property type="term" value="C:external side of plasma membrane"/>
    <property type="evidence" value="ECO:0007669"/>
    <property type="project" value="TreeGrafter"/>
</dbReference>
<protein>
    <submittedName>
        <fullName evidence="7">CD244 molecule</fullName>
    </submittedName>
</protein>
<dbReference type="InterPro" id="IPR015631">
    <property type="entry name" value="CD2/SLAM_rcpt"/>
</dbReference>
<evidence type="ECO:0000256" key="3">
    <source>
        <dbReference type="ARBA" id="ARBA00023136"/>
    </source>
</evidence>
<dbReference type="KEGG" id="fab:101809081"/>
<dbReference type="InterPro" id="IPR036179">
    <property type="entry name" value="Ig-like_dom_sf"/>
</dbReference>
<dbReference type="Gene3D" id="2.60.40.10">
    <property type="entry name" value="Immunoglobulins"/>
    <property type="match status" value="1"/>
</dbReference>
<sequence length="384" mass="42219">MGMGNGPCEQEWPRWPRGLPWGDNPGIPGSELQECRDRAVTAGGSLCLEPEEPPWEWKKIHWRAEMDLGSRWRILMATRDGHVSYPKGPFHGRAEFQPGVLSLCISPVHKADSRVYTAEFENSSGSFPISPQCFRVSVWDPIPEPSLESQILQRDRGWCRLSLLCSSPGNGNVSISWECPEEPPESPKIPKSTGSPNSTGSPKSPSQRLQWIPEDAEPQICLCNLSNAAGWKAAPAPLTCAGIPGNFGLWAALGGAAGLSLILILILGVCWRRRRKENSREDPPGAPAGPPDQPLTVYAEVGAKNPTRTREVPVEGATIYAVVTPRTLENPRQREEPGDFTVYATVQRPPSIKKKRLDRALVSTAYLEDNGDYRRLGSPNPKRP</sequence>
<dbReference type="CTD" id="51744"/>
<evidence type="ECO:0000256" key="4">
    <source>
        <dbReference type="ARBA" id="ARBA00023180"/>
    </source>
</evidence>
<keyword evidence="6" id="KW-1133">Transmembrane helix</keyword>
<keyword evidence="2" id="KW-0732">Signal</keyword>
<evidence type="ECO:0000256" key="5">
    <source>
        <dbReference type="SAM" id="MobiDB-lite"/>
    </source>
</evidence>
<dbReference type="GeneTree" id="ENSGT00940000174123"/>
<reference evidence="7" key="3">
    <citation type="submission" date="2025-09" db="UniProtKB">
        <authorList>
            <consortium name="Ensembl"/>
        </authorList>
    </citation>
    <scope>IDENTIFICATION</scope>
</reference>
<dbReference type="PANTHER" id="PTHR12080">
    <property type="entry name" value="SIGNALING LYMPHOCYTIC ACTIVATION MOLECULE"/>
    <property type="match status" value="1"/>
</dbReference>
<feature type="transmembrane region" description="Helical" evidence="6">
    <location>
        <begin position="247"/>
        <end position="271"/>
    </location>
</feature>
<reference evidence="7 8" key="1">
    <citation type="journal article" date="2012" name="Nature">
        <title>The genomic landscape of species divergence in Ficedula flycatchers.</title>
        <authorList>
            <person name="Ellegren H."/>
            <person name="Smeds L."/>
            <person name="Burri R."/>
            <person name="Olason P.I."/>
            <person name="Backstrom N."/>
            <person name="Kawakami T."/>
            <person name="Kunstner A."/>
            <person name="Makinen H."/>
            <person name="Nadachowska-Brzyska K."/>
            <person name="Qvarnstrom A."/>
            <person name="Uebbing S."/>
            <person name="Wolf J.B."/>
        </authorList>
    </citation>
    <scope>NUCLEOTIDE SEQUENCE [LARGE SCALE GENOMIC DNA]</scope>
</reference>
<keyword evidence="6" id="KW-0812">Transmembrane</keyword>
<accession>A0A803VH48</accession>
<feature type="region of interest" description="Disordered" evidence="5">
    <location>
        <begin position="1"/>
        <end position="28"/>
    </location>
</feature>
<dbReference type="OrthoDB" id="9835793at2759"/>
<dbReference type="Proteomes" id="UP000016665">
    <property type="component" value="Chromosome 25"/>
</dbReference>
<feature type="compositionally biased region" description="Polar residues" evidence="5">
    <location>
        <begin position="193"/>
        <end position="209"/>
    </location>
</feature>
<dbReference type="AlphaFoldDB" id="A0A803VH48"/>
<keyword evidence="4" id="KW-0325">Glycoprotein</keyword>
<dbReference type="GeneID" id="101809081"/>